<dbReference type="InterPro" id="IPR005771">
    <property type="entry name" value="GalU_uridylyltTrfase_bac/arc"/>
</dbReference>
<evidence type="ECO:0000313" key="8">
    <source>
        <dbReference type="EMBL" id="OGD84155.1"/>
    </source>
</evidence>
<dbReference type="PANTHER" id="PTHR43197:SF1">
    <property type="entry name" value="UTP--GLUCOSE-1-PHOSPHATE URIDYLYLTRANSFERASE"/>
    <property type="match status" value="1"/>
</dbReference>
<dbReference type="Gene3D" id="3.90.550.10">
    <property type="entry name" value="Spore Coat Polysaccharide Biosynthesis Protein SpsA, Chain A"/>
    <property type="match status" value="1"/>
</dbReference>
<dbReference type="EC" id="2.7.7.9" evidence="2 6"/>
<dbReference type="EMBL" id="MFAU01000029">
    <property type="protein sequence ID" value="OGD84155.1"/>
    <property type="molecule type" value="Genomic_DNA"/>
</dbReference>
<proteinExistence type="inferred from homology"/>
<keyword evidence="3 6" id="KW-0808">Transferase</keyword>
<evidence type="ECO:0000256" key="2">
    <source>
        <dbReference type="ARBA" id="ARBA00012415"/>
    </source>
</evidence>
<evidence type="ECO:0000259" key="7">
    <source>
        <dbReference type="Pfam" id="PF00483"/>
    </source>
</evidence>
<evidence type="ECO:0000256" key="3">
    <source>
        <dbReference type="ARBA" id="ARBA00022679"/>
    </source>
</evidence>
<dbReference type="AlphaFoldDB" id="A0A1F5FX44"/>
<dbReference type="Proteomes" id="UP000179252">
    <property type="component" value="Unassembled WGS sequence"/>
</dbReference>
<evidence type="ECO:0000256" key="5">
    <source>
        <dbReference type="ARBA" id="ARBA00048128"/>
    </source>
</evidence>
<dbReference type="InterPro" id="IPR005835">
    <property type="entry name" value="NTP_transferase_dom"/>
</dbReference>
<dbReference type="SUPFAM" id="SSF53448">
    <property type="entry name" value="Nucleotide-diphospho-sugar transferases"/>
    <property type="match status" value="1"/>
</dbReference>
<organism evidence="8 9">
    <name type="scientific">Candidatus Curtissbacteria bacterium RBG_13_40_7</name>
    <dbReference type="NCBI Taxonomy" id="1797706"/>
    <lineage>
        <taxon>Bacteria</taxon>
        <taxon>Candidatus Curtissiibacteriota</taxon>
    </lineage>
</organism>
<dbReference type="Pfam" id="PF00483">
    <property type="entry name" value="NTP_transferase"/>
    <property type="match status" value="1"/>
</dbReference>
<evidence type="ECO:0000256" key="1">
    <source>
        <dbReference type="ARBA" id="ARBA00006890"/>
    </source>
</evidence>
<sequence length="290" mass="32886">MTQKVRKVVIPAAGFGTRFLPATKAQPKEMLPIVDKPIIQYVVEQAVEAGIREVIIVTGWHKRAIEDHFDKHFELEARLEKDGKLKLLEEVKRISNLADFIYVRQKEPLGNGHAVLVAKDIVGDEPFLVMWGDEFFKSEPSAAKQLISAYEKYKKPVIAGIRIQKNDLPKYGIADITLVENNIFKINKIVEKPKIDQAPSDLAAHGSYLFTPDVFEILEHLKPSKGGEIWIADAIDELILKRDVYACELKNAKYYDCGSKISYLRAVVDHGLEHEDTNGEFRSYLKSLKL</sequence>
<accession>A0A1F5FX44</accession>
<comment type="caution">
    <text evidence="8">The sequence shown here is derived from an EMBL/GenBank/DDBJ whole genome shotgun (WGS) entry which is preliminary data.</text>
</comment>
<dbReference type="CDD" id="cd02541">
    <property type="entry name" value="UGPase_prokaryotic"/>
    <property type="match status" value="1"/>
</dbReference>
<gene>
    <name evidence="8" type="ORF">A2165_02900</name>
</gene>
<name>A0A1F5FX44_9BACT</name>
<comment type="catalytic activity">
    <reaction evidence="5 6">
        <text>alpha-D-glucose 1-phosphate + UTP + H(+) = UDP-alpha-D-glucose + diphosphate</text>
        <dbReference type="Rhea" id="RHEA:19889"/>
        <dbReference type="ChEBI" id="CHEBI:15378"/>
        <dbReference type="ChEBI" id="CHEBI:33019"/>
        <dbReference type="ChEBI" id="CHEBI:46398"/>
        <dbReference type="ChEBI" id="CHEBI:58601"/>
        <dbReference type="ChEBI" id="CHEBI:58885"/>
        <dbReference type="EC" id="2.7.7.9"/>
    </reaction>
</comment>
<feature type="domain" description="Nucleotidyl transferase" evidence="7">
    <location>
        <begin position="7"/>
        <end position="267"/>
    </location>
</feature>
<evidence type="ECO:0000256" key="4">
    <source>
        <dbReference type="ARBA" id="ARBA00022695"/>
    </source>
</evidence>
<dbReference type="PANTHER" id="PTHR43197">
    <property type="entry name" value="UTP--GLUCOSE-1-PHOSPHATE URIDYLYLTRANSFERASE"/>
    <property type="match status" value="1"/>
</dbReference>
<reference evidence="8 9" key="1">
    <citation type="journal article" date="2016" name="Nat. Commun.">
        <title>Thousands of microbial genomes shed light on interconnected biogeochemical processes in an aquifer system.</title>
        <authorList>
            <person name="Anantharaman K."/>
            <person name="Brown C.T."/>
            <person name="Hug L.A."/>
            <person name="Sharon I."/>
            <person name="Castelle C.J."/>
            <person name="Probst A.J."/>
            <person name="Thomas B.C."/>
            <person name="Singh A."/>
            <person name="Wilkins M.J."/>
            <person name="Karaoz U."/>
            <person name="Brodie E.L."/>
            <person name="Williams K.H."/>
            <person name="Hubbard S.S."/>
            <person name="Banfield J.F."/>
        </authorList>
    </citation>
    <scope>NUCLEOTIDE SEQUENCE [LARGE SCALE GENOMIC DNA]</scope>
</reference>
<dbReference type="InterPro" id="IPR029044">
    <property type="entry name" value="Nucleotide-diphossugar_trans"/>
</dbReference>
<dbReference type="GO" id="GO:0003983">
    <property type="term" value="F:UTP:glucose-1-phosphate uridylyltransferase activity"/>
    <property type="evidence" value="ECO:0007669"/>
    <property type="project" value="UniProtKB-EC"/>
</dbReference>
<keyword evidence="4 6" id="KW-0548">Nucleotidyltransferase</keyword>
<protein>
    <recommendedName>
        <fullName evidence="2 6">UTP--glucose-1-phosphate uridylyltransferase</fullName>
        <ecNumber evidence="2 6">2.7.7.9</ecNumber>
    </recommendedName>
    <alternativeName>
        <fullName evidence="6">UDP-glucose pyrophosphorylase</fullName>
    </alternativeName>
</protein>
<evidence type="ECO:0000256" key="6">
    <source>
        <dbReference type="RuleBase" id="RU361259"/>
    </source>
</evidence>
<dbReference type="GO" id="GO:0006011">
    <property type="term" value="P:UDP-alpha-D-glucose metabolic process"/>
    <property type="evidence" value="ECO:0007669"/>
    <property type="project" value="InterPro"/>
</dbReference>
<comment type="similarity">
    <text evidence="1 6">Belongs to the UDPGP type 2 family.</text>
</comment>
<dbReference type="NCBIfam" id="TIGR01099">
    <property type="entry name" value="galU"/>
    <property type="match status" value="1"/>
</dbReference>
<evidence type="ECO:0000313" key="9">
    <source>
        <dbReference type="Proteomes" id="UP000179252"/>
    </source>
</evidence>